<dbReference type="STRING" id="260086.SAMN05216207_102355"/>
<evidence type="ECO:0000313" key="5">
    <source>
        <dbReference type="EMBL" id="SFN87535.1"/>
    </source>
</evidence>
<dbReference type="GO" id="GO:0019346">
    <property type="term" value="P:transsulfuration"/>
    <property type="evidence" value="ECO:0007669"/>
    <property type="project" value="InterPro"/>
</dbReference>
<evidence type="ECO:0000256" key="3">
    <source>
        <dbReference type="PIRSR" id="PIRSR001434-2"/>
    </source>
</evidence>
<organism evidence="5 6">
    <name type="scientific">Pseudonocardia ammonioxydans</name>
    <dbReference type="NCBI Taxonomy" id="260086"/>
    <lineage>
        <taxon>Bacteria</taxon>
        <taxon>Bacillati</taxon>
        <taxon>Actinomycetota</taxon>
        <taxon>Actinomycetes</taxon>
        <taxon>Pseudonocardiales</taxon>
        <taxon>Pseudonocardiaceae</taxon>
        <taxon>Pseudonocardia</taxon>
    </lineage>
</organism>
<gene>
    <name evidence="5" type="ORF">SAMN05216207_102355</name>
</gene>
<dbReference type="InterPro" id="IPR000277">
    <property type="entry name" value="Cys/Met-Metab_PyrdxlP-dep_enz"/>
</dbReference>
<dbReference type="GO" id="GO:0030170">
    <property type="term" value="F:pyridoxal phosphate binding"/>
    <property type="evidence" value="ECO:0007669"/>
    <property type="project" value="InterPro"/>
</dbReference>
<dbReference type="InterPro" id="IPR015424">
    <property type="entry name" value="PyrdxlP-dep_Trfase"/>
</dbReference>
<accession>A0A1I5CKK1</accession>
<keyword evidence="2 3" id="KW-0663">Pyridoxal phosphate</keyword>
<comment type="cofactor">
    <cofactor evidence="1 4">
        <name>pyridoxal 5'-phosphate</name>
        <dbReference type="ChEBI" id="CHEBI:597326"/>
    </cofactor>
</comment>
<dbReference type="GO" id="GO:0005737">
    <property type="term" value="C:cytoplasm"/>
    <property type="evidence" value="ECO:0007669"/>
    <property type="project" value="TreeGrafter"/>
</dbReference>
<feature type="modified residue" description="N6-(pyridoxal phosphate)lysine" evidence="3">
    <location>
        <position position="205"/>
    </location>
</feature>
<evidence type="ECO:0000256" key="4">
    <source>
        <dbReference type="RuleBase" id="RU362118"/>
    </source>
</evidence>
<reference evidence="5 6" key="1">
    <citation type="submission" date="2016-10" db="EMBL/GenBank/DDBJ databases">
        <authorList>
            <person name="de Groot N.N."/>
        </authorList>
    </citation>
    <scope>NUCLEOTIDE SEQUENCE [LARGE SCALE GENOMIC DNA]</scope>
    <source>
        <strain evidence="5 6">CGMCC 4.1877</strain>
    </source>
</reference>
<dbReference type="PANTHER" id="PTHR11808">
    <property type="entry name" value="TRANS-SULFURATION ENZYME FAMILY MEMBER"/>
    <property type="match status" value="1"/>
</dbReference>
<dbReference type="InterPro" id="IPR015421">
    <property type="entry name" value="PyrdxlP-dep_Trfase_major"/>
</dbReference>
<name>A0A1I5CKK1_PSUAM</name>
<evidence type="ECO:0000256" key="1">
    <source>
        <dbReference type="ARBA" id="ARBA00001933"/>
    </source>
</evidence>
<evidence type="ECO:0000256" key="2">
    <source>
        <dbReference type="ARBA" id="ARBA00022898"/>
    </source>
</evidence>
<dbReference type="SUPFAM" id="SSF53383">
    <property type="entry name" value="PLP-dependent transferases"/>
    <property type="match status" value="1"/>
</dbReference>
<dbReference type="AlphaFoldDB" id="A0A1I5CKK1"/>
<comment type="similarity">
    <text evidence="4">Belongs to the trans-sulfuration enzymes family.</text>
</comment>
<dbReference type="Gene3D" id="3.90.1150.10">
    <property type="entry name" value="Aspartate Aminotransferase, domain 1"/>
    <property type="match status" value="1"/>
</dbReference>
<dbReference type="EMBL" id="FOUY01000023">
    <property type="protein sequence ID" value="SFN87535.1"/>
    <property type="molecule type" value="Genomic_DNA"/>
</dbReference>
<dbReference type="Gene3D" id="3.40.640.10">
    <property type="entry name" value="Type I PLP-dependent aspartate aminotransferase-like (Major domain)"/>
    <property type="match status" value="1"/>
</dbReference>
<dbReference type="GO" id="GO:0004123">
    <property type="term" value="F:cystathionine gamma-lyase activity"/>
    <property type="evidence" value="ECO:0007669"/>
    <property type="project" value="TreeGrafter"/>
</dbReference>
<dbReference type="InterPro" id="IPR015422">
    <property type="entry name" value="PyrdxlP-dep_Trfase_small"/>
</dbReference>
<dbReference type="Pfam" id="PF01053">
    <property type="entry name" value="Cys_Met_Meta_PP"/>
    <property type="match status" value="1"/>
</dbReference>
<evidence type="ECO:0000313" key="6">
    <source>
        <dbReference type="Proteomes" id="UP000199614"/>
    </source>
</evidence>
<keyword evidence="5" id="KW-0456">Lyase</keyword>
<proteinExistence type="inferred from homology"/>
<sequence length="380" mass="39583">MTNAYGVPERGDGTRCVHGGDPELRRVGAPVHPGPVLTSAFHLDPAETTPGADFYARADNPTWREYEAAVGRLDGGACTVFGSGMAAIAAVLRAFATSGRGVLLPSDGYYVARRLADEELAPLGIGVGYCATAGDWAAAIAEHRPALVLLETPSNPGLEVCDIAAVAAAAHEAGAVVAVDNTTATPLGQRPLELGADLVVASDTKALAGHGDVLLGHVTAADPVHAERLRGFRTRGGAIAGPMETWLALRGLGTLDLRLARQAENARALAVALRETPGVHDVRWPGLADDPSHVLARAQMRRWNGVLRFTLHDTAAVARFLSRTTLVDSVTSFGGLRTCADRRARWGDAVPDGLVRLSCGIEDTADLVADVLGALEDGPG</sequence>
<protein>
    <submittedName>
        <fullName evidence="5">Cystathionine gamma-lyase</fullName>
    </submittedName>
</protein>
<dbReference type="Proteomes" id="UP000199614">
    <property type="component" value="Unassembled WGS sequence"/>
</dbReference>
<dbReference type="PIRSF" id="PIRSF001434">
    <property type="entry name" value="CGS"/>
    <property type="match status" value="1"/>
</dbReference>
<dbReference type="NCBIfam" id="NF005758">
    <property type="entry name" value="PRK07582.1"/>
    <property type="match status" value="1"/>
</dbReference>
<dbReference type="RefSeq" id="WP_245773680.1">
    <property type="nucleotide sequence ID" value="NZ_FOUY01000023.1"/>
</dbReference>
<dbReference type="PANTHER" id="PTHR11808:SF85">
    <property type="entry name" value="CYSTATHIONINE GAMMA-LYASE-RELATED"/>
    <property type="match status" value="1"/>
</dbReference>
<dbReference type="GO" id="GO:0019343">
    <property type="term" value="P:cysteine biosynthetic process via cystathionine"/>
    <property type="evidence" value="ECO:0007669"/>
    <property type="project" value="TreeGrafter"/>
</dbReference>
<keyword evidence="6" id="KW-1185">Reference proteome</keyword>